<dbReference type="Proteomes" id="UP000807716">
    <property type="component" value="Unassembled WGS sequence"/>
</dbReference>
<proteinExistence type="predicted"/>
<comment type="caution">
    <text evidence="1">The sequence shown here is derived from an EMBL/GenBank/DDBJ whole genome shotgun (WGS) entry which is preliminary data.</text>
</comment>
<protein>
    <submittedName>
        <fullName evidence="1">Uncharacterized protein</fullName>
    </submittedName>
</protein>
<gene>
    <name evidence="1" type="ORF">DFQ27_008335</name>
</gene>
<organism evidence="1 2">
    <name type="scientific">Actinomortierella ambigua</name>
    <dbReference type="NCBI Taxonomy" id="1343610"/>
    <lineage>
        <taxon>Eukaryota</taxon>
        <taxon>Fungi</taxon>
        <taxon>Fungi incertae sedis</taxon>
        <taxon>Mucoromycota</taxon>
        <taxon>Mortierellomycotina</taxon>
        <taxon>Mortierellomycetes</taxon>
        <taxon>Mortierellales</taxon>
        <taxon>Mortierellaceae</taxon>
        <taxon>Actinomortierella</taxon>
    </lineage>
</organism>
<accession>A0A9P6PSU9</accession>
<evidence type="ECO:0000313" key="1">
    <source>
        <dbReference type="EMBL" id="KAG0251987.1"/>
    </source>
</evidence>
<reference evidence="1" key="1">
    <citation type="journal article" date="2020" name="Fungal Divers.">
        <title>Resolving the Mortierellaceae phylogeny through synthesis of multi-gene phylogenetics and phylogenomics.</title>
        <authorList>
            <person name="Vandepol N."/>
            <person name="Liber J."/>
            <person name="Desiro A."/>
            <person name="Na H."/>
            <person name="Kennedy M."/>
            <person name="Barry K."/>
            <person name="Grigoriev I.V."/>
            <person name="Miller A.N."/>
            <person name="O'Donnell K."/>
            <person name="Stajich J.E."/>
            <person name="Bonito G."/>
        </authorList>
    </citation>
    <scope>NUCLEOTIDE SEQUENCE</scope>
    <source>
        <strain evidence="1">BC1065</strain>
    </source>
</reference>
<dbReference type="OrthoDB" id="2399771at2759"/>
<sequence>MGRLCGTDYLDAELVTCETIGGILKTRFVKADNDTFRISLWEKEAFALVDWIKIALGPVKFEEGTEGMRITLRRYY</sequence>
<name>A0A9P6PSU9_9FUNG</name>
<dbReference type="EMBL" id="JAAAJB010000699">
    <property type="protein sequence ID" value="KAG0251987.1"/>
    <property type="molecule type" value="Genomic_DNA"/>
</dbReference>
<dbReference type="AlphaFoldDB" id="A0A9P6PSU9"/>
<evidence type="ECO:0000313" key="2">
    <source>
        <dbReference type="Proteomes" id="UP000807716"/>
    </source>
</evidence>
<keyword evidence="2" id="KW-1185">Reference proteome</keyword>